<dbReference type="PROSITE" id="PS50088">
    <property type="entry name" value="ANK_REPEAT"/>
    <property type="match status" value="3"/>
</dbReference>
<name>A0A168B5A6_9HYPO</name>
<evidence type="ECO:0000256" key="1">
    <source>
        <dbReference type="ARBA" id="ARBA00022737"/>
    </source>
</evidence>
<feature type="repeat" description="ANK" evidence="3">
    <location>
        <begin position="136"/>
        <end position="168"/>
    </location>
</feature>
<sequence length="253" mass="27213">MQPTPSPLLSKQAAAVAVAVAVAAAAAAAAAGTAVSWKGKKKKKQTSNKRKEADLANHNRYQKDDAGWTPLMISASVPEGEDVLSILLHKGAHVNETNTSGQTALHFVASKKNLDVARILLESAHPPASTRVRDRRGQYPIHRAAAVGSVPMVRLLLQCRSPLNAADNEGYTPLHHAVAEGHAIALLKEGADFTLKTAEEVVALDLAPDSKCRRSHFEIQVRRFIVQAAEREGIELSDAHLRLERANAEEETA</sequence>
<dbReference type="OrthoDB" id="539213at2759"/>
<dbReference type="STRING" id="1081109.A0A168B5A6"/>
<accession>A0A168B5A6</accession>
<organism evidence="4 5">
    <name type="scientific">Moelleriella libera RCEF 2490</name>
    <dbReference type="NCBI Taxonomy" id="1081109"/>
    <lineage>
        <taxon>Eukaryota</taxon>
        <taxon>Fungi</taxon>
        <taxon>Dikarya</taxon>
        <taxon>Ascomycota</taxon>
        <taxon>Pezizomycotina</taxon>
        <taxon>Sordariomycetes</taxon>
        <taxon>Hypocreomycetidae</taxon>
        <taxon>Hypocreales</taxon>
        <taxon>Clavicipitaceae</taxon>
        <taxon>Moelleriella</taxon>
    </lineage>
</organism>
<keyword evidence="5" id="KW-1185">Reference proteome</keyword>
<keyword evidence="2 3" id="KW-0040">ANK repeat</keyword>
<dbReference type="Pfam" id="PF12796">
    <property type="entry name" value="Ank_2"/>
    <property type="match status" value="2"/>
</dbReference>
<dbReference type="GO" id="GO:0085020">
    <property type="term" value="P:protein K6-linked ubiquitination"/>
    <property type="evidence" value="ECO:0007669"/>
    <property type="project" value="TreeGrafter"/>
</dbReference>
<dbReference type="PANTHER" id="PTHR24171:SF11">
    <property type="entry name" value="26S PROTEASOME NON-ATPASE REGULATORY SUBUNIT 10"/>
    <property type="match status" value="1"/>
</dbReference>
<dbReference type="PANTHER" id="PTHR24171">
    <property type="entry name" value="ANKYRIN REPEAT DOMAIN-CONTAINING PROTEIN 39-RELATED"/>
    <property type="match status" value="1"/>
</dbReference>
<evidence type="ECO:0000313" key="4">
    <source>
        <dbReference type="EMBL" id="KZZ94811.1"/>
    </source>
</evidence>
<dbReference type="GO" id="GO:0004842">
    <property type="term" value="F:ubiquitin-protein transferase activity"/>
    <property type="evidence" value="ECO:0007669"/>
    <property type="project" value="TreeGrafter"/>
</dbReference>
<dbReference type="EMBL" id="AZGY01000010">
    <property type="protein sequence ID" value="KZZ94811.1"/>
    <property type="molecule type" value="Genomic_DNA"/>
</dbReference>
<comment type="caution">
    <text evidence="4">The sequence shown here is derived from an EMBL/GenBank/DDBJ whole genome shotgun (WGS) entry which is preliminary data.</text>
</comment>
<proteinExistence type="predicted"/>
<dbReference type="InterPro" id="IPR002110">
    <property type="entry name" value="Ankyrin_rpt"/>
</dbReference>
<evidence type="ECO:0000256" key="2">
    <source>
        <dbReference type="ARBA" id="ARBA00023043"/>
    </source>
</evidence>
<feature type="repeat" description="ANK" evidence="3">
    <location>
        <begin position="100"/>
        <end position="122"/>
    </location>
</feature>
<dbReference type="InterPro" id="IPR036770">
    <property type="entry name" value="Ankyrin_rpt-contain_sf"/>
</dbReference>
<reference evidence="4 5" key="1">
    <citation type="journal article" date="2016" name="Genome Biol. Evol.">
        <title>Divergent and convergent evolution of fungal pathogenicity.</title>
        <authorList>
            <person name="Shang Y."/>
            <person name="Xiao G."/>
            <person name="Zheng P."/>
            <person name="Cen K."/>
            <person name="Zhan S."/>
            <person name="Wang C."/>
        </authorList>
    </citation>
    <scope>NUCLEOTIDE SEQUENCE [LARGE SCALE GENOMIC DNA]</scope>
    <source>
        <strain evidence="4 5">RCEF 2490</strain>
    </source>
</reference>
<gene>
    <name evidence="4" type="ORF">AAL_04922</name>
</gene>
<dbReference type="SMART" id="SM00248">
    <property type="entry name" value="ANK"/>
    <property type="match status" value="4"/>
</dbReference>
<dbReference type="Gene3D" id="1.25.40.20">
    <property type="entry name" value="Ankyrin repeat-containing domain"/>
    <property type="match status" value="2"/>
</dbReference>
<dbReference type="PROSITE" id="PS50297">
    <property type="entry name" value="ANK_REP_REGION"/>
    <property type="match status" value="3"/>
</dbReference>
<dbReference type="Proteomes" id="UP000078544">
    <property type="component" value="Unassembled WGS sequence"/>
</dbReference>
<dbReference type="SUPFAM" id="SSF48403">
    <property type="entry name" value="Ankyrin repeat"/>
    <property type="match status" value="1"/>
</dbReference>
<evidence type="ECO:0000313" key="5">
    <source>
        <dbReference type="Proteomes" id="UP000078544"/>
    </source>
</evidence>
<keyword evidence="1" id="KW-0677">Repeat</keyword>
<dbReference type="AlphaFoldDB" id="A0A168B5A6"/>
<evidence type="ECO:0000256" key="3">
    <source>
        <dbReference type="PROSITE-ProRule" id="PRU00023"/>
    </source>
</evidence>
<feature type="repeat" description="ANK" evidence="3">
    <location>
        <begin position="66"/>
        <end position="99"/>
    </location>
</feature>
<protein>
    <submittedName>
        <fullName evidence="4">Ankyrin repeat-containing domain protein</fullName>
    </submittedName>
</protein>